<accession>A0A1W1ZMT1</accession>
<dbReference type="STRING" id="1387277.SAMN06295998_10217"/>
<dbReference type="PANTHER" id="PTHR36302">
    <property type="entry name" value="BLR7088 PROTEIN"/>
    <property type="match status" value="1"/>
</dbReference>
<evidence type="ECO:0000313" key="2">
    <source>
        <dbReference type="EMBL" id="SMC49729.1"/>
    </source>
</evidence>
<protein>
    <recommendedName>
        <fullName evidence="4">Copper chaperone PCu(A)C</fullName>
    </recommendedName>
</protein>
<keyword evidence="3" id="KW-1185">Reference proteome</keyword>
<proteinExistence type="predicted"/>
<dbReference type="OrthoDB" id="9796962at2"/>
<reference evidence="2 3" key="1">
    <citation type="submission" date="2017-04" db="EMBL/GenBank/DDBJ databases">
        <authorList>
            <person name="Afonso C.L."/>
            <person name="Miller P.J."/>
            <person name="Scott M.A."/>
            <person name="Spackman E."/>
            <person name="Goraichik I."/>
            <person name="Dimitrov K.M."/>
            <person name="Suarez D.L."/>
            <person name="Swayne D.E."/>
        </authorList>
    </citation>
    <scope>NUCLEOTIDE SEQUENCE [LARGE SCALE GENOMIC DNA]</scope>
    <source>
        <strain evidence="2 3">CGMCC 1.12644</strain>
    </source>
</reference>
<dbReference type="PANTHER" id="PTHR36302:SF1">
    <property type="entry name" value="COPPER CHAPERONE PCU(A)C"/>
    <property type="match status" value="1"/>
</dbReference>
<dbReference type="InterPro" id="IPR058248">
    <property type="entry name" value="Lxx211020-like"/>
</dbReference>
<dbReference type="RefSeq" id="WP_084350340.1">
    <property type="nucleotide sequence ID" value="NZ_FWYD01000002.1"/>
</dbReference>
<name>A0A1W1ZMT1_9RHOB</name>
<keyword evidence="1" id="KW-0732">Signal</keyword>
<dbReference type="AlphaFoldDB" id="A0A1W1ZMT1"/>
<feature type="signal peptide" evidence="1">
    <location>
        <begin position="1"/>
        <end position="20"/>
    </location>
</feature>
<dbReference type="EMBL" id="FWYD01000002">
    <property type="protein sequence ID" value="SMC49729.1"/>
    <property type="molecule type" value="Genomic_DNA"/>
</dbReference>
<evidence type="ECO:0000256" key="1">
    <source>
        <dbReference type="SAM" id="SignalP"/>
    </source>
</evidence>
<dbReference type="InterPro" id="IPR036182">
    <property type="entry name" value="PCuAC_sf"/>
</dbReference>
<sequence length="145" mass="15346">MSFISRAVLALALTATPLFADTNVMHAHDSYARVSGPGAKSGAAFMMLENHGDEADRLIGVASDVAEKVELHTHIDGGNGVMQMRHVPDGILVPAGGVHMLERGADHVMLMGLKHPLAQGDTVTLTLTFEKAGEVVVEVPVDLDR</sequence>
<feature type="chain" id="PRO_5012890461" description="Copper chaperone PCu(A)C" evidence="1">
    <location>
        <begin position="21"/>
        <end position="145"/>
    </location>
</feature>
<dbReference type="SUPFAM" id="SSF110087">
    <property type="entry name" value="DR1885-like metal-binding protein"/>
    <property type="match status" value="1"/>
</dbReference>
<organism evidence="2 3">
    <name type="scientific">Primorskyibacter flagellatus</name>
    <dbReference type="NCBI Taxonomy" id="1387277"/>
    <lineage>
        <taxon>Bacteria</taxon>
        <taxon>Pseudomonadati</taxon>
        <taxon>Pseudomonadota</taxon>
        <taxon>Alphaproteobacteria</taxon>
        <taxon>Rhodobacterales</taxon>
        <taxon>Roseobacteraceae</taxon>
        <taxon>Primorskyibacter</taxon>
    </lineage>
</organism>
<dbReference type="InterPro" id="IPR007410">
    <property type="entry name" value="LpqE-like"/>
</dbReference>
<dbReference type="Proteomes" id="UP000192330">
    <property type="component" value="Unassembled WGS sequence"/>
</dbReference>
<dbReference type="Pfam" id="PF04314">
    <property type="entry name" value="PCuAC"/>
    <property type="match status" value="1"/>
</dbReference>
<gene>
    <name evidence="2" type="ORF">SAMN06295998_10217</name>
</gene>
<evidence type="ECO:0008006" key="4">
    <source>
        <dbReference type="Google" id="ProtNLM"/>
    </source>
</evidence>
<evidence type="ECO:0000313" key="3">
    <source>
        <dbReference type="Proteomes" id="UP000192330"/>
    </source>
</evidence>
<dbReference type="Gene3D" id="2.60.40.1890">
    <property type="entry name" value="PCu(A)C copper chaperone"/>
    <property type="match status" value="1"/>
</dbReference>